<dbReference type="Proteomes" id="UP000594261">
    <property type="component" value="Chromosome 4"/>
</dbReference>
<dbReference type="Gramene" id="QL04p010420:mrna">
    <property type="protein sequence ID" value="QL04p010420:mrna"/>
    <property type="gene ID" value="QL04p010420"/>
</dbReference>
<feature type="chain" id="PRO_5029943173" description="Carboxypeptidase" evidence="11">
    <location>
        <begin position="21"/>
        <end position="505"/>
    </location>
</feature>
<proteinExistence type="inferred from homology"/>
<reference evidence="12 13" key="1">
    <citation type="journal article" date="2016" name="G3 (Bethesda)">
        <title>First Draft Assembly and Annotation of the Genome of a California Endemic Oak Quercus lobata Nee (Fagaceae).</title>
        <authorList>
            <person name="Sork V.L."/>
            <person name="Fitz-Gibbon S.T."/>
            <person name="Puiu D."/>
            <person name="Crepeau M."/>
            <person name="Gugger P.F."/>
            <person name="Sherman R."/>
            <person name="Stevens K."/>
            <person name="Langley C.H."/>
            <person name="Pellegrini M."/>
            <person name="Salzberg S.L."/>
        </authorList>
    </citation>
    <scope>NUCLEOTIDE SEQUENCE [LARGE SCALE GENOMIC DNA]</scope>
    <source>
        <strain evidence="12 13">cv. SW786</strain>
    </source>
</reference>
<comment type="subcellular location">
    <subcellularLocation>
        <location evidence="1">Secreted</location>
    </subcellularLocation>
</comment>
<evidence type="ECO:0000313" key="13">
    <source>
        <dbReference type="Proteomes" id="UP000594261"/>
    </source>
</evidence>
<sequence>MGSKTICWVLFFFSVSCLLAQTHGSVGKVGKALDFLFKPKLKESLGVDTSPFEVSNVVDEADKVDNHVPVEVGLKDKDRIVRLPGQPQVNFSQYGGYVTVNKEAGRALYYYLTEAENSKDLPLLLWLNGGPGCSSLAYGAMQELGPFRVLSDGKTLFTNEFAWNKASNVLFLESPAGVGFSYSNRTSDYNTSGDSRTALDSYWFVINWLERFPEYKNRDFYISGESYAGHYVPQLAHTILQHNKKANKTLINLKGIIIGNAVINDDTDEKGMYDYLATHVIISEEANNKIQKYCDFSPNAAKPTGQCNEGYNSASISMDPIDIYNIYGPLCHNSNLTVQPKKASILDIDPCSDYYVYAYLNRPDVQEAMHANVTKLTHDWEPCSDVIGKWIDSPSTIIPLLREFMANGIRVWVFSGDTDGRVPVTSTKYSLNKMMLPVETAWYPWFVDREVGGYTQKYKGDLTFATVRGAGHQVPSYQPLRALSLISHFLSGKPLPYSRIGLDHV</sequence>
<evidence type="ECO:0000256" key="8">
    <source>
        <dbReference type="ARBA" id="ARBA00023157"/>
    </source>
</evidence>
<dbReference type="GO" id="GO:0006508">
    <property type="term" value="P:proteolysis"/>
    <property type="evidence" value="ECO:0007669"/>
    <property type="project" value="UniProtKB-KW"/>
</dbReference>
<evidence type="ECO:0000256" key="10">
    <source>
        <dbReference type="ARBA" id="ARBA00037399"/>
    </source>
</evidence>
<dbReference type="FunFam" id="3.40.50.11320:FF:000001">
    <property type="entry name" value="Carboxypeptidase"/>
    <property type="match status" value="1"/>
</dbReference>
<keyword evidence="4 11" id="KW-0121">Carboxypeptidase</keyword>
<accession>A0A7N2LBH7</accession>
<evidence type="ECO:0000256" key="2">
    <source>
        <dbReference type="ARBA" id="ARBA00009431"/>
    </source>
</evidence>
<dbReference type="PROSITE" id="PS51257">
    <property type="entry name" value="PROKAR_LIPOPROTEIN"/>
    <property type="match status" value="1"/>
</dbReference>
<keyword evidence="9" id="KW-0325">Glycoprotein</keyword>
<organism evidence="12 13">
    <name type="scientific">Quercus lobata</name>
    <name type="common">Valley oak</name>
    <dbReference type="NCBI Taxonomy" id="97700"/>
    <lineage>
        <taxon>Eukaryota</taxon>
        <taxon>Viridiplantae</taxon>
        <taxon>Streptophyta</taxon>
        <taxon>Embryophyta</taxon>
        <taxon>Tracheophyta</taxon>
        <taxon>Spermatophyta</taxon>
        <taxon>Magnoliopsida</taxon>
        <taxon>eudicotyledons</taxon>
        <taxon>Gunneridae</taxon>
        <taxon>Pentapetalae</taxon>
        <taxon>rosids</taxon>
        <taxon>fabids</taxon>
        <taxon>Fagales</taxon>
        <taxon>Fagaceae</taxon>
        <taxon>Quercus</taxon>
    </lineage>
</organism>
<evidence type="ECO:0000256" key="4">
    <source>
        <dbReference type="ARBA" id="ARBA00022645"/>
    </source>
</evidence>
<dbReference type="Pfam" id="PF00450">
    <property type="entry name" value="Peptidase_S10"/>
    <property type="match status" value="1"/>
</dbReference>
<dbReference type="PANTHER" id="PTHR11802">
    <property type="entry name" value="SERINE PROTEASE FAMILY S10 SERINE CARBOXYPEPTIDASE"/>
    <property type="match status" value="1"/>
</dbReference>
<dbReference type="PANTHER" id="PTHR11802:SF132">
    <property type="entry name" value="SERINE CARBOXYPEPTIDASE-LIKE 36-RELATED"/>
    <property type="match status" value="1"/>
</dbReference>
<evidence type="ECO:0000256" key="7">
    <source>
        <dbReference type="ARBA" id="ARBA00022801"/>
    </source>
</evidence>
<dbReference type="FunFam" id="3.40.50.1820:FF:000030">
    <property type="entry name" value="Carboxypeptidase"/>
    <property type="match status" value="1"/>
</dbReference>
<reference evidence="12" key="2">
    <citation type="submission" date="2021-01" db="UniProtKB">
        <authorList>
            <consortium name="EnsemblPlants"/>
        </authorList>
    </citation>
    <scope>IDENTIFICATION</scope>
</reference>
<dbReference type="FunCoup" id="A0A7N2LBH7">
    <property type="interactions" value="101"/>
</dbReference>
<name>A0A7N2LBH7_QUELO</name>
<comment type="function">
    <text evidence="10">Probable carboxypeptidase.</text>
</comment>
<dbReference type="Gene3D" id="3.40.50.1820">
    <property type="entry name" value="alpha/beta hydrolase"/>
    <property type="match status" value="1"/>
</dbReference>
<protein>
    <recommendedName>
        <fullName evidence="11">Carboxypeptidase</fullName>
        <ecNumber evidence="11">3.4.16.-</ecNumber>
    </recommendedName>
</protein>
<evidence type="ECO:0000256" key="1">
    <source>
        <dbReference type="ARBA" id="ARBA00004613"/>
    </source>
</evidence>
<evidence type="ECO:0000256" key="9">
    <source>
        <dbReference type="ARBA" id="ARBA00023180"/>
    </source>
</evidence>
<keyword evidence="7 11" id="KW-0378">Hydrolase</keyword>
<dbReference type="EMBL" id="LRBV02000004">
    <property type="status" value="NOT_ANNOTATED_CDS"/>
    <property type="molecule type" value="Genomic_DNA"/>
</dbReference>
<dbReference type="InterPro" id="IPR029058">
    <property type="entry name" value="AB_hydrolase_fold"/>
</dbReference>
<comment type="similarity">
    <text evidence="2 11">Belongs to the peptidase S10 family.</text>
</comment>
<dbReference type="GO" id="GO:0005576">
    <property type="term" value="C:extracellular region"/>
    <property type="evidence" value="ECO:0007669"/>
    <property type="project" value="UniProtKB-SubCell"/>
</dbReference>
<keyword evidence="8" id="KW-1015">Disulfide bond</keyword>
<evidence type="ECO:0000256" key="6">
    <source>
        <dbReference type="ARBA" id="ARBA00022729"/>
    </source>
</evidence>
<dbReference type="EnsemblPlants" id="QL04p010420:mrna">
    <property type="protein sequence ID" value="QL04p010420:mrna"/>
    <property type="gene ID" value="QL04p010420"/>
</dbReference>
<dbReference type="InParanoid" id="A0A7N2LBH7"/>
<keyword evidence="5 11" id="KW-0645">Protease</keyword>
<dbReference type="InterPro" id="IPR033124">
    <property type="entry name" value="Ser_caboxypep_his_AS"/>
</dbReference>
<keyword evidence="13" id="KW-1185">Reference proteome</keyword>
<dbReference type="SUPFAM" id="SSF53474">
    <property type="entry name" value="alpha/beta-Hydrolases"/>
    <property type="match status" value="1"/>
</dbReference>
<dbReference type="GO" id="GO:0005773">
    <property type="term" value="C:vacuole"/>
    <property type="evidence" value="ECO:0007669"/>
    <property type="project" value="TreeGrafter"/>
</dbReference>
<evidence type="ECO:0000256" key="3">
    <source>
        <dbReference type="ARBA" id="ARBA00022525"/>
    </source>
</evidence>
<dbReference type="EC" id="3.4.16.-" evidence="11"/>
<dbReference type="PROSITE" id="PS00560">
    <property type="entry name" value="CARBOXYPEPT_SER_HIS"/>
    <property type="match status" value="1"/>
</dbReference>
<feature type="signal peptide" evidence="11">
    <location>
        <begin position="1"/>
        <end position="20"/>
    </location>
</feature>
<dbReference type="Gene3D" id="3.40.50.11320">
    <property type="match status" value="1"/>
</dbReference>
<evidence type="ECO:0000256" key="11">
    <source>
        <dbReference type="RuleBase" id="RU361156"/>
    </source>
</evidence>
<evidence type="ECO:0000313" key="12">
    <source>
        <dbReference type="EnsemblPlants" id="QL04p010420:mrna"/>
    </source>
</evidence>
<dbReference type="GO" id="GO:0004185">
    <property type="term" value="F:serine-type carboxypeptidase activity"/>
    <property type="evidence" value="ECO:0007669"/>
    <property type="project" value="UniProtKB-UniRule"/>
</dbReference>
<keyword evidence="3" id="KW-0964">Secreted</keyword>
<dbReference type="PRINTS" id="PR00724">
    <property type="entry name" value="CRBOXYPTASEC"/>
</dbReference>
<keyword evidence="6 11" id="KW-0732">Signal</keyword>
<dbReference type="Gene3D" id="6.10.250.940">
    <property type="match status" value="1"/>
</dbReference>
<dbReference type="AlphaFoldDB" id="A0A7N2LBH7"/>
<dbReference type="InterPro" id="IPR001563">
    <property type="entry name" value="Peptidase_S10"/>
</dbReference>
<evidence type="ECO:0000256" key="5">
    <source>
        <dbReference type="ARBA" id="ARBA00022670"/>
    </source>
</evidence>
<dbReference type="InterPro" id="IPR018202">
    <property type="entry name" value="Ser_caboxypep_ser_AS"/>
</dbReference>
<dbReference type="OMA" id="HYGPIFN"/>
<dbReference type="PROSITE" id="PS00131">
    <property type="entry name" value="CARBOXYPEPT_SER_SER"/>
    <property type="match status" value="1"/>
</dbReference>